<dbReference type="PANTHER" id="PTHR43085">
    <property type="entry name" value="HEXOKINASE FAMILY MEMBER"/>
    <property type="match status" value="1"/>
</dbReference>
<dbReference type="InterPro" id="IPR002173">
    <property type="entry name" value="Carboh/pur_kinase_PfkB_CS"/>
</dbReference>
<keyword evidence="5" id="KW-0067">ATP-binding</keyword>
<keyword evidence="4" id="KW-0418">Kinase</keyword>
<evidence type="ECO:0000256" key="4">
    <source>
        <dbReference type="ARBA" id="ARBA00022777"/>
    </source>
</evidence>
<dbReference type="RefSeq" id="WP_068166819.1">
    <property type="nucleotide sequence ID" value="NZ_AOGK01000008.1"/>
</dbReference>
<dbReference type="InterPro" id="IPR029056">
    <property type="entry name" value="Ribokinase-like"/>
</dbReference>
<protein>
    <submittedName>
        <fullName evidence="7">Ribokinase-like domain-containing protein</fullName>
    </submittedName>
</protein>
<organism evidence="7 8">
    <name type="scientific">Hydrogenophaga taeniospiralis CCUG 15921</name>
    <dbReference type="NCBI Taxonomy" id="1281780"/>
    <lineage>
        <taxon>Bacteria</taxon>
        <taxon>Pseudomonadati</taxon>
        <taxon>Pseudomonadota</taxon>
        <taxon>Betaproteobacteria</taxon>
        <taxon>Burkholderiales</taxon>
        <taxon>Comamonadaceae</taxon>
        <taxon>Hydrogenophaga</taxon>
    </lineage>
</organism>
<dbReference type="OrthoDB" id="9779730at2"/>
<evidence type="ECO:0000256" key="2">
    <source>
        <dbReference type="ARBA" id="ARBA00022679"/>
    </source>
</evidence>
<comment type="similarity">
    <text evidence="1">Belongs to the carbohydrate kinase PfkB family.</text>
</comment>
<dbReference type="GO" id="GO:0016301">
    <property type="term" value="F:kinase activity"/>
    <property type="evidence" value="ECO:0007669"/>
    <property type="project" value="UniProtKB-KW"/>
</dbReference>
<keyword evidence="8" id="KW-1185">Reference proteome</keyword>
<dbReference type="Gene3D" id="3.40.1190.20">
    <property type="match status" value="1"/>
</dbReference>
<dbReference type="InterPro" id="IPR011611">
    <property type="entry name" value="PfkB_dom"/>
</dbReference>
<dbReference type="SUPFAM" id="SSF53613">
    <property type="entry name" value="Ribokinase-like"/>
    <property type="match status" value="1"/>
</dbReference>
<keyword evidence="2" id="KW-0808">Transferase</keyword>
<proteinExistence type="inferred from homology"/>
<evidence type="ECO:0000313" key="7">
    <source>
        <dbReference type="EMBL" id="MDG5975796.1"/>
    </source>
</evidence>
<dbReference type="Pfam" id="PF00294">
    <property type="entry name" value="PfkB"/>
    <property type="match status" value="1"/>
</dbReference>
<sequence>MVFPKQQQPLHVATAGEALIDLIEEADGRLRPCAGGAVYNLSRALGLQGVGTLYLNPLSGDRFGRLLAEGIHQAGVALAQATPAHEPTSLAVVGLDEQGKASYSFYRDGVADRQVNATHMTRQCAAETQLKLVATGCLALVADDSAKYLPWLMAQRAAGRFVAVDANLRPAIVPDMAAYQASVMAALGQAHLVKVSDDDLVTLGFTAADPLQGARELLRATPATWLALTLGPRGAVLLHRDGRGWQAAEPQPVRVADTVGAGDCFLAGLLAALLERPVVQAARHADQIALDAEDVHHILGRAVASASLCVMQTGCVPPSLAEVVARVAAVPPVFNAL</sequence>
<evidence type="ECO:0000256" key="1">
    <source>
        <dbReference type="ARBA" id="ARBA00010688"/>
    </source>
</evidence>
<comment type="caution">
    <text evidence="7">The sequence shown here is derived from an EMBL/GenBank/DDBJ whole genome shotgun (WGS) entry which is preliminary data.</text>
</comment>
<dbReference type="PANTHER" id="PTHR43085:SF1">
    <property type="entry name" value="PSEUDOURIDINE KINASE-RELATED"/>
    <property type="match status" value="1"/>
</dbReference>
<evidence type="ECO:0000259" key="6">
    <source>
        <dbReference type="Pfam" id="PF00294"/>
    </source>
</evidence>
<dbReference type="AlphaFoldDB" id="A0A9X4SF87"/>
<dbReference type="PROSITE" id="PS00584">
    <property type="entry name" value="PFKB_KINASES_2"/>
    <property type="match status" value="1"/>
</dbReference>
<dbReference type="EMBL" id="AOGK01000008">
    <property type="protein sequence ID" value="MDG5975796.1"/>
    <property type="molecule type" value="Genomic_DNA"/>
</dbReference>
<dbReference type="InterPro" id="IPR050306">
    <property type="entry name" value="PfkB_Carbo_kinase"/>
</dbReference>
<feature type="domain" description="Carbohydrate kinase PfkB" evidence="6">
    <location>
        <begin position="12"/>
        <end position="318"/>
    </location>
</feature>
<evidence type="ECO:0000256" key="5">
    <source>
        <dbReference type="ARBA" id="ARBA00022840"/>
    </source>
</evidence>
<accession>A0A9X4SF87</accession>
<gene>
    <name evidence="7" type="ORF">H010_11061</name>
</gene>
<name>A0A9X4SF87_9BURK</name>
<reference evidence="7" key="1">
    <citation type="submission" date="2013-01" db="EMBL/GenBank/DDBJ databases">
        <title>Genome draft of Hydrogenophaga taeniospiralis 2K1.</title>
        <authorList>
            <person name="Gomila M."/>
            <person name="Lalucat J."/>
        </authorList>
    </citation>
    <scope>NUCLEOTIDE SEQUENCE</scope>
    <source>
        <strain evidence="7">CCUG 15921</strain>
    </source>
</reference>
<dbReference type="Proteomes" id="UP001152876">
    <property type="component" value="Unassembled WGS sequence"/>
</dbReference>
<dbReference type="GO" id="GO:0005524">
    <property type="term" value="F:ATP binding"/>
    <property type="evidence" value="ECO:0007669"/>
    <property type="project" value="UniProtKB-KW"/>
</dbReference>
<keyword evidence="3" id="KW-0547">Nucleotide-binding</keyword>
<evidence type="ECO:0000256" key="3">
    <source>
        <dbReference type="ARBA" id="ARBA00022741"/>
    </source>
</evidence>
<evidence type="ECO:0000313" key="8">
    <source>
        <dbReference type="Proteomes" id="UP001152876"/>
    </source>
</evidence>